<accession>A0ABR1V2W2</accession>
<evidence type="ECO:0000313" key="2">
    <source>
        <dbReference type="EMBL" id="KAK8064353.1"/>
    </source>
</evidence>
<name>A0ABR1V2W2_9PEZI</name>
<evidence type="ECO:0000313" key="3">
    <source>
        <dbReference type="Proteomes" id="UP001480595"/>
    </source>
</evidence>
<reference evidence="2 3" key="1">
    <citation type="submission" date="2023-01" db="EMBL/GenBank/DDBJ databases">
        <title>Analysis of 21 Apiospora genomes using comparative genomics revels a genus with tremendous synthesis potential of carbohydrate active enzymes and secondary metabolites.</title>
        <authorList>
            <person name="Sorensen T."/>
        </authorList>
    </citation>
    <scope>NUCLEOTIDE SEQUENCE [LARGE SCALE GENOMIC DNA]</scope>
    <source>
        <strain evidence="2 3">CBS 135458</strain>
    </source>
</reference>
<organism evidence="2 3">
    <name type="scientific">Apiospora phragmitis</name>
    <dbReference type="NCBI Taxonomy" id="2905665"/>
    <lineage>
        <taxon>Eukaryota</taxon>
        <taxon>Fungi</taxon>
        <taxon>Dikarya</taxon>
        <taxon>Ascomycota</taxon>
        <taxon>Pezizomycotina</taxon>
        <taxon>Sordariomycetes</taxon>
        <taxon>Xylariomycetidae</taxon>
        <taxon>Amphisphaeriales</taxon>
        <taxon>Apiosporaceae</taxon>
        <taxon>Apiospora</taxon>
    </lineage>
</organism>
<gene>
    <name evidence="2" type="ORF">PG994_006991</name>
</gene>
<dbReference type="GeneID" id="92091463"/>
<protein>
    <recommendedName>
        <fullName evidence="1">2EXR domain-containing protein</fullName>
    </recommendedName>
</protein>
<dbReference type="RefSeq" id="XP_066715342.1">
    <property type="nucleotide sequence ID" value="XM_066858400.1"/>
</dbReference>
<dbReference type="Pfam" id="PF20150">
    <property type="entry name" value="2EXR"/>
    <property type="match status" value="1"/>
</dbReference>
<dbReference type="Proteomes" id="UP001480595">
    <property type="component" value="Unassembled WGS sequence"/>
</dbReference>
<evidence type="ECO:0000259" key="1">
    <source>
        <dbReference type="Pfam" id="PF20150"/>
    </source>
</evidence>
<proteinExistence type="predicted"/>
<feature type="domain" description="2EXR" evidence="1">
    <location>
        <begin position="4"/>
        <end position="75"/>
    </location>
</feature>
<sequence>MEGFQYFSQLPPELRLGIWKHALQEEAESRLVLFHQKHHRVLPFKYLVSPILAVNAEARNAARKFYDVQLPVRPMFSCPFPSESIQRAYLNHWKGFPYYSNMEYWDDSGRMVERAIDNSFGKKMGTRRSTRSRDRPPEGTIYLSTQRLDIFKAHLMQAYSPDFMSISIDISGLCAIENEPVFRPTRIYLSDPIAPEVLGNVSKVILARWALGRERDTGIFRLSGGQWCIPYAIFGNGLEEFLQAALQDLKGKERFIQELVLHGRGDYTILKWETE</sequence>
<keyword evidence="3" id="KW-1185">Reference proteome</keyword>
<dbReference type="EMBL" id="JAQQWL010000007">
    <property type="protein sequence ID" value="KAK8064353.1"/>
    <property type="molecule type" value="Genomic_DNA"/>
</dbReference>
<comment type="caution">
    <text evidence="2">The sequence shown here is derived from an EMBL/GenBank/DDBJ whole genome shotgun (WGS) entry which is preliminary data.</text>
</comment>
<dbReference type="InterPro" id="IPR045518">
    <property type="entry name" value="2EXR"/>
</dbReference>